<name>X1EWN6_9ZZZZ</name>
<feature type="non-terminal residue" evidence="2">
    <location>
        <position position="87"/>
    </location>
</feature>
<keyword evidence="1" id="KW-0812">Transmembrane</keyword>
<gene>
    <name evidence="2" type="ORF">S03H2_20422</name>
</gene>
<organism evidence="2">
    <name type="scientific">marine sediment metagenome</name>
    <dbReference type="NCBI Taxonomy" id="412755"/>
    <lineage>
        <taxon>unclassified sequences</taxon>
        <taxon>metagenomes</taxon>
        <taxon>ecological metagenomes</taxon>
    </lineage>
</organism>
<protein>
    <submittedName>
        <fullName evidence="2">Uncharacterized protein</fullName>
    </submittedName>
</protein>
<feature type="transmembrane region" description="Helical" evidence="1">
    <location>
        <begin position="34"/>
        <end position="51"/>
    </location>
</feature>
<accession>X1EWN6</accession>
<proteinExistence type="predicted"/>
<dbReference type="EMBL" id="BARU01010762">
    <property type="protein sequence ID" value="GAH36957.1"/>
    <property type="molecule type" value="Genomic_DNA"/>
</dbReference>
<evidence type="ECO:0000256" key="1">
    <source>
        <dbReference type="SAM" id="Phobius"/>
    </source>
</evidence>
<sequence length="87" mass="9652">MFGEVLFIALTIFPFVYAIGYISEKLLLSTDFGSIGNTIINLIFFVGVIVHEVSHRLMDLLVGVPSHNLRVKYRDENSSKASPHGSV</sequence>
<reference evidence="2" key="1">
    <citation type="journal article" date="2014" name="Front. Microbiol.">
        <title>High frequency of phylogenetically diverse reductive dehalogenase-homologous genes in deep subseafloor sedimentary metagenomes.</title>
        <authorList>
            <person name="Kawai M."/>
            <person name="Futagami T."/>
            <person name="Toyoda A."/>
            <person name="Takaki Y."/>
            <person name="Nishi S."/>
            <person name="Hori S."/>
            <person name="Arai W."/>
            <person name="Tsubouchi T."/>
            <person name="Morono Y."/>
            <person name="Uchiyama I."/>
            <person name="Ito T."/>
            <person name="Fujiyama A."/>
            <person name="Inagaki F."/>
            <person name="Takami H."/>
        </authorList>
    </citation>
    <scope>NUCLEOTIDE SEQUENCE</scope>
    <source>
        <strain evidence="2">Expedition CK06-06</strain>
    </source>
</reference>
<dbReference type="AlphaFoldDB" id="X1EWN6"/>
<keyword evidence="1" id="KW-1133">Transmembrane helix</keyword>
<evidence type="ECO:0000313" key="2">
    <source>
        <dbReference type="EMBL" id="GAH36957.1"/>
    </source>
</evidence>
<comment type="caution">
    <text evidence="2">The sequence shown here is derived from an EMBL/GenBank/DDBJ whole genome shotgun (WGS) entry which is preliminary data.</text>
</comment>
<keyword evidence="1" id="KW-0472">Membrane</keyword>